<reference evidence="2" key="1">
    <citation type="submission" date="2016-04" db="EMBL/GenBank/DDBJ databases">
        <title>Cephalotus genome sequencing.</title>
        <authorList>
            <person name="Fukushima K."/>
            <person name="Hasebe M."/>
            <person name="Fang X."/>
        </authorList>
    </citation>
    <scope>NUCLEOTIDE SEQUENCE [LARGE SCALE GENOMIC DNA]</scope>
    <source>
        <strain evidence="2">cv. St1</strain>
    </source>
</reference>
<comment type="caution">
    <text evidence="1">The sequence shown here is derived from an EMBL/GenBank/DDBJ whole genome shotgun (WGS) entry which is preliminary data.</text>
</comment>
<dbReference type="PANTHER" id="PTHR11439:SF502">
    <property type="entry name" value="SECRETED RXLR EFFECTOR PROTEIN 161-LIKE"/>
    <property type="match status" value="1"/>
</dbReference>
<protein>
    <recommendedName>
        <fullName evidence="3">RVT_2 domain-containing protein</fullName>
    </recommendedName>
</protein>
<dbReference type="OrthoDB" id="413760at2759"/>
<dbReference type="Proteomes" id="UP000187406">
    <property type="component" value="Unassembled WGS sequence"/>
</dbReference>
<feature type="non-terminal residue" evidence="1">
    <location>
        <position position="1"/>
    </location>
</feature>
<organism evidence="1 2">
    <name type="scientific">Cephalotus follicularis</name>
    <name type="common">Albany pitcher plant</name>
    <dbReference type="NCBI Taxonomy" id="3775"/>
    <lineage>
        <taxon>Eukaryota</taxon>
        <taxon>Viridiplantae</taxon>
        <taxon>Streptophyta</taxon>
        <taxon>Embryophyta</taxon>
        <taxon>Tracheophyta</taxon>
        <taxon>Spermatophyta</taxon>
        <taxon>Magnoliopsida</taxon>
        <taxon>eudicotyledons</taxon>
        <taxon>Gunneridae</taxon>
        <taxon>Pentapetalae</taxon>
        <taxon>rosids</taxon>
        <taxon>fabids</taxon>
        <taxon>Oxalidales</taxon>
        <taxon>Cephalotaceae</taxon>
        <taxon>Cephalotus</taxon>
    </lineage>
</organism>
<dbReference type="EMBL" id="BDDD01001728">
    <property type="protein sequence ID" value="GAV78017.1"/>
    <property type="molecule type" value="Genomic_DNA"/>
</dbReference>
<sequence>SCKPVSTPLVLNEKLSKDDGTDMADSSVYRSLIGNLLYLTATRPDLIYSASLLSGFMQSPSKIHFGTVKRVLRYVRRTTHLGIWFRSNAKEDLTGLIELKGYLDSDWGGSVDDMKRISRYCFCFNSGVFSWNHSIKEAEKNGDVSPLHCKSKDQLAGIFTKCLPKNKFEGLRSKLGVSSIKLKEEC</sequence>
<evidence type="ECO:0008006" key="3">
    <source>
        <dbReference type="Google" id="ProtNLM"/>
    </source>
</evidence>
<dbReference type="AlphaFoldDB" id="A0A1Q3CCS1"/>
<accession>A0A1Q3CCS1</accession>
<dbReference type="PANTHER" id="PTHR11439">
    <property type="entry name" value="GAG-POL-RELATED RETROTRANSPOSON"/>
    <property type="match status" value="1"/>
</dbReference>
<evidence type="ECO:0000313" key="1">
    <source>
        <dbReference type="EMBL" id="GAV78017.1"/>
    </source>
</evidence>
<proteinExistence type="predicted"/>
<name>A0A1Q3CCS1_CEPFO</name>
<gene>
    <name evidence="1" type="ORF">CFOL_v3_21485</name>
</gene>
<keyword evidence="2" id="KW-1185">Reference proteome</keyword>
<evidence type="ECO:0000313" key="2">
    <source>
        <dbReference type="Proteomes" id="UP000187406"/>
    </source>
</evidence>
<dbReference type="InParanoid" id="A0A1Q3CCS1"/>
<dbReference type="STRING" id="3775.A0A1Q3CCS1"/>